<evidence type="ECO:0000313" key="12">
    <source>
        <dbReference type="Proteomes" id="UP000186002"/>
    </source>
</evidence>
<sequence>KTVEIGLLTPPLGLNAYVAAAQTKVPLGTIFRGIVPFLFMEIVILILLLAFPQITLFLPDLMSR</sequence>
<dbReference type="PANTHER" id="PTHR33362">
    <property type="entry name" value="SIALIC ACID TRAP TRANSPORTER PERMEASE PROTEIN SIAT-RELATED"/>
    <property type="match status" value="1"/>
</dbReference>
<evidence type="ECO:0000256" key="3">
    <source>
        <dbReference type="ARBA" id="ARBA00022519"/>
    </source>
</evidence>
<evidence type="ECO:0000313" key="11">
    <source>
        <dbReference type="EMBL" id="SHN17622.1"/>
    </source>
</evidence>
<evidence type="ECO:0000313" key="10">
    <source>
        <dbReference type="EMBL" id="SHN10304.1"/>
    </source>
</evidence>
<dbReference type="GO" id="GO:0005886">
    <property type="term" value="C:plasma membrane"/>
    <property type="evidence" value="ECO:0007669"/>
    <property type="project" value="UniProtKB-SubCell"/>
</dbReference>
<reference evidence="11 12" key="1">
    <citation type="submission" date="2016-11" db="EMBL/GenBank/DDBJ databases">
        <authorList>
            <person name="Jaros S."/>
            <person name="Januszkiewicz K."/>
            <person name="Wedrychowicz H."/>
        </authorList>
    </citation>
    <scope>NUCLEOTIDE SEQUENCE [LARGE SCALE GENOMIC DNA]</scope>
    <source>
        <strain evidence="11 12">DSM 22153</strain>
    </source>
</reference>
<dbReference type="STRING" id="735517.SAMN05444272_4104"/>
<dbReference type="EMBL" id="FRBW01000005">
    <property type="protein sequence ID" value="SHN10304.1"/>
    <property type="molecule type" value="Genomic_DNA"/>
</dbReference>
<dbReference type="GO" id="GO:0022857">
    <property type="term" value="F:transmembrane transporter activity"/>
    <property type="evidence" value="ECO:0007669"/>
    <property type="project" value="UniProtKB-UniRule"/>
</dbReference>
<feature type="non-terminal residue" evidence="11">
    <location>
        <position position="1"/>
    </location>
</feature>
<name>A0A1M7PKE7_9HYPH</name>
<accession>A0A1M7PKE7</accession>
<dbReference type="EMBL" id="FRBW01000008">
    <property type="protein sequence ID" value="SHN17622.1"/>
    <property type="molecule type" value="Genomic_DNA"/>
</dbReference>
<dbReference type="AlphaFoldDB" id="A0A1M7PKE7"/>
<evidence type="ECO:0000256" key="4">
    <source>
        <dbReference type="ARBA" id="ARBA00022692"/>
    </source>
</evidence>
<evidence type="ECO:0000256" key="5">
    <source>
        <dbReference type="ARBA" id="ARBA00022989"/>
    </source>
</evidence>
<evidence type="ECO:0000259" key="9">
    <source>
        <dbReference type="Pfam" id="PF06808"/>
    </source>
</evidence>
<keyword evidence="5 8" id="KW-1133">Transmembrane helix</keyword>
<evidence type="ECO:0000256" key="2">
    <source>
        <dbReference type="ARBA" id="ARBA00022475"/>
    </source>
</evidence>
<protein>
    <submittedName>
        <fullName evidence="11">Tripartite ATP-independent transporter, DctM component</fullName>
    </submittedName>
</protein>
<dbReference type="InterPro" id="IPR004681">
    <property type="entry name" value="TRAP_DctM"/>
</dbReference>
<dbReference type="PANTHER" id="PTHR33362:SF3">
    <property type="entry name" value="SIALIC ACID TRAP TRANSPORTER PERMEASE PROTEIN SIAT"/>
    <property type="match status" value="1"/>
</dbReference>
<keyword evidence="2" id="KW-1003">Cell membrane</keyword>
<evidence type="ECO:0000256" key="7">
    <source>
        <dbReference type="RuleBase" id="RU369079"/>
    </source>
</evidence>
<dbReference type="Pfam" id="PF06808">
    <property type="entry name" value="DctM"/>
    <property type="match status" value="1"/>
</dbReference>
<feature type="transmembrane region" description="Helical" evidence="8">
    <location>
        <begin position="34"/>
        <end position="58"/>
    </location>
</feature>
<keyword evidence="6 8" id="KW-0472">Membrane</keyword>
<dbReference type="InterPro" id="IPR010656">
    <property type="entry name" value="DctM"/>
</dbReference>
<keyword evidence="3 7" id="KW-0997">Cell inner membrane</keyword>
<gene>
    <name evidence="10" type="ORF">SAMN05444272_4104</name>
    <name evidence="11" type="ORF">SAMN05444272_4495</name>
</gene>
<organism evidence="11 12">
    <name type="scientific">Roseibium suaedae</name>
    <dbReference type="NCBI Taxonomy" id="735517"/>
    <lineage>
        <taxon>Bacteria</taxon>
        <taxon>Pseudomonadati</taxon>
        <taxon>Pseudomonadota</taxon>
        <taxon>Alphaproteobacteria</taxon>
        <taxon>Hyphomicrobiales</taxon>
        <taxon>Stappiaceae</taxon>
        <taxon>Roseibium</taxon>
    </lineage>
</organism>
<evidence type="ECO:0000256" key="1">
    <source>
        <dbReference type="ARBA" id="ARBA00004429"/>
    </source>
</evidence>
<comment type="function">
    <text evidence="7">Part of the tripartite ATP-independent periplasmic (TRAP) transport system.</text>
</comment>
<keyword evidence="12" id="KW-1185">Reference proteome</keyword>
<keyword evidence="4 8" id="KW-0812">Transmembrane</keyword>
<keyword evidence="7" id="KW-0813">Transport</keyword>
<dbReference type="Proteomes" id="UP000186002">
    <property type="component" value="Unassembled WGS sequence"/>
</dbReference>
<evidence type="ECO:0000256" key="8">
    <source>
        <dbReference type="SAM" id="Phobius"/>
    </source>
</evidence>
<dbReference type="RefSeq" id="WP_139251220.1">
    <property type="nucleotide sequence ID" value="NZ_FRBW01000005.1"/>
</dbReference>
<feature type="domain" description="TRAP C4-dicarboxylate transport system permease DctM subunit" evidence="9">
    <location>
        <begin position="3"/>
        <end position="54"/>
    </location>
</feature>
<evidence type="ECO:0000256" key="6">
    <source>
        <dbReference type="ARBA" id="ARBA00023136"/>
    </source>
</evidence>
<comment type="subcellular location">
    <subcellularLocation>
        <location evidence="1 7">Cell inner membrane</location>
        <topology evidence="1 7">Multi-pass membrane protein</topology>
    </subcellularLocation>
</comment>
<proteinExistence type="predicted"/>
<dbReference type="OrthoDB" id="9790209at2"/>